<comment type="caution">
    <text evidence="1">The sequence shown here is derived from an EMBL/GenBank/DDBJ whole genome shotgun (WGS) entry which is preliminary data.</text>
</comment>
<dbReference type="SUPFAM" id="SSF54001">
    <property type="entry name" value="Cysteine proteinases"/>
    <property type="match status" value="1"/>
</dbReference>
<dbReference type="Gene3D" id="3.90.1720.10">
    <property type="entry name" value="endopeptidase domain like (from Nostoc punctiforme)"/>
    <property type="match status" value="1"/>
</dbReference>
<evidence type="ECO:0000313" key="2">
    <source>
        <dbReference type="Proteomes" id="UP000197290"/>
    </source>
</evidence>
<dbReference type="RefSeq" id="WP_088368519.1">
    <property type="nucleotide sequence ID" value="NZ_NBBI01000012.1"/>
</dbReference>
<dbReference type="OrthoDB" id="8481272at2"/>
<gene>
    <name evidence="1" type="ORF">SPDO_32200</name>
</gene>
<dbReference type="InterPro" id="IPR038765">
    <property type="entry name" value="Papain-like_cys_pep_sf"/>
</dbReference>
<dbReference type="AlphaFoldDB" id="A0A245ZD81"/>
<sequence>MTRGERAAAAARGTVGAAFRLHGRDAGHGLDCVGVVAVSLQAAGYDGPIPTGYDLRCGDASRYHASWAGLVPADGERPGDVLLCRAGPGQLHVAVRTAAGFVHADAGLRRVVERPGPLPWPLLRAWRLEES</sequence>
<accession>A0A245ZD81</accession>
<organism evidence="1 2">
    <name type="scientific">Sphingomonas dokdonensis</name>
    <dbReference type="NCBI Taxonomy" id="344880"/>
    <lineage>
        <taxon>Bacteria</taxon>
        <taxon>Pseudomonadati</taxon>
        <taxon>Pseudomonadota</taxon>
        <taxon>Alphaproteobacteria</taxon>
        <taxon>Sphingomonadales</taxon>
        <taxon>Sphingomonadaceae</taxon>
        <taxon>Sphingomonas</taxon>
    </lineage>
</organism>
<reference evidence="1 2" key="1">
    <citation type="submission" date="2017-03" db="EMBL/GenBank/DDBJ databases">
        <title>Genome sequence of Sphingomonas dokdonensis DSM 21029.</title>
        <authorList>
            <person name="Poehlein A."/>
            <person name="Wuebbeler J.H."/>
            <person name="Steinbuechel A."/>
            <person name="Daniel R."/>
        </authorList>
    </citation>
    <scope>NUCLEOTIDE SEQUENCE [LARGE SCALE GENOMIC DNA]</scope>
    <source>
        <strain evidence="1 2">DSM 21029</strain>
    </source>
</reference>
<dbReference type="Proteomes" id="UP000197290">
    <property type="component" value="Unassembled WGS sequence"/>
</dbReference>
<dbReference type="EMBL" id="NBBI01000012">
    <property type="protein sequence ID" value="OWK27632.1"/>
    <property type="molecule type" value="Genomic_DNA"/>
</dbReference>
<evidence type="ECO:0008006" key="3">
    <source>
        <dbReference type="Google" id="ProtNLM"/>
    </source>
</evidence>
<evidence type="ECO:0000313" key="1">
    <source>
        <dbReference type="EMBL" id="OWK27632.1"/>
    </source>
</evidence>
<protein>
    <recommendedName>
        <fullName evidence="3">NlpC/P60 domain-containing protein</fullName>
    </recommendedName>
</protein>
<keyword evidence="2" id="KW-1185">Reference proteome</keyword>
<name>A0A245ZD81_9SPHN</name>
<proteinExistence type="predicted"/>